<evidence type="ECO:0000256" key="2">
    <source>
        <dbReference type="ARBA" id="ARBA00009747"/>
    </source>
</evidence>
<proteinExistence type="inferred from homology"/>
<evidence type="ECO:0000313" key="10">
    <source>
        <dbReference type="Ensembl" id="ENSECRP00000003268.1"/>
    </source>
</evidence>
<dbReference type="InterPro" id="IPR003846">
    <property type="entry name" value="SelO"/>
</dbReference>
<dbReference type="GO" id="GO:0005524">
    <property type="term" value="F:ATP binding"/>
    <property type="evidence" value="ECO:0007669"/>
    <property type="project" value="UniProtKB-KW"/>
</dbReference>
<keyword evidence="7" id="KW-0067">ATP-binding</keyword>
<comment type="cofactor">
    <cofactor evidence="1">
        <name>Mg(2+)</name>
        <dbReference type="ChEBI" id="CHEBI:18420"/>
    </cofactor>
</comment>
<dbReference type="NCBIfam" id="NF000658">
    <property type="entry name" value="PRK00029.1"/>
    <property type="match status" value="1"/>
</dbReference>
<dbReference type="GeneTree" id="ENSGT00390000005508"/>
<organism evidence="10 11">
    <name type="scientific">Erpetoichthys calabaricus</name>
    <name type="common">Rope fish</name>
    <name type="synonym">Calamoichthys calabaricus</name>
    <dbReference type="NCBI Taxonomy" id="27687"/>
    <lineage>
        <taxon>Eukaryota</taxon>
        <taxon>Metazoa</taxon>
        <taxon>Chordata</taxon>
        <taxon>Craniata</taxon>
        <taxon>Vertebrata</taxon>
        <taxon>Euteleostomi</taxon>
        <taxon>Actinopterygii</taxon>
        <taxon>Polypteriformes</taxon>
        <taxon>Polypteridae</taxon>
        <taxon>Erpetoichthys</taxon>
    </lineage>
</organism>
<dbReference type="HAMAP" id="MF_00692">
    <property type="entry name" value="SelO"/>
    <property type="match status" value="1"/>
</dbReference>
<dbReference type="PANTHER" id="PTHR12153:SF15">
    <property type="entry name" value="PROTEIN ADENYLYLTRANSFERASE SELO, MITOCHONDRIAL"/>
    <property type="match status" value="1"/>
</dbReference>
<keyword evidence="11" id="KW-1185">Reference proteome</keyword>
<evidence type="ECO:0000256" key="4">
    <source>
        <dbReference type="ARBA" id="ARBA00022695"/>
    </source>
</evidence>
<evidence type="ECO:0000313" key="11">
    <source>
        <dbReference type="Proteomes" id="UP000694620"/>
    </source>
</evidence>
<comment type="similarity">
    <text evidence="2">Belongs to the SELO family.</text>
</comment>
<keyword evidence="6" id="KW-0547">Nucleotide-binding</keyword>
<protein>
    <recommendedName>
        <fullName evidence="9">Selenoprotein O</fullName>
    </recommendedName>
</protein>
<keyword evidence="3" id="KW-0808">Transferase</keyword>
<reference evidence="10" key="2">
    <citation type="submission" date="2025-08" db="UniProtKB">
        <authorList>
            <consortium name="Ensembl"/>
        </authorList>
    </citation>
    <scope>IDENTIFICATION</scope>
</reference>
<evidence type="ECO:0000256" key="3">
    <source>
        <dbReference type="ARBA" id="ARBA00022679"/>
    </source>
</evidence>
<dbReference type="AlphaFoldDB" id="A0A8C4RJ17"/>
<dbReference type="GO" id="GO:0016779">
    <property type="term" value="F:nucleotidyltransferase activity"/>
    <property type="evidence" value="ECO:0007669"/>
    <property type="project" value="UniProtKB-KW"/>
</dbReference>
<dbReference type="Pfam" id="PF02696">
    <property type="entry name" value="SelO"/>
    <property type="match status" value="1"/>
</dbReference>
<dbReference type="PANTHER" id="PTHR12153">
    <property type="entry name" value="SELENOPROTEIN O"/>
    <property type="match status" value="1"/>
</dbReference>
<evidence type="ECO:0000256" key="9">
    <source>
        <dbReference type="ARBA" id="ARBA00031547"/>
    </source>
</evidence>
<evidence type="ECO:0000256" key="5">
    <source>
        <dbReference type="ARBA" id="ARBA00022723"/>
    </source>
</evidence>
<evidence type="ECO:0000256" key="1">
    <source>
        <dbReference type="ARBA" id="ARBA00001946"/>
    </source>
</evidence>
<keyword evidence="5" id="KW-0479">Metal-binding</keyword>
<gene>
    <name evidence="10" type="primary">SELENOO</name>
</gene>
<dbReference type="Ensembl" id="ENSECRT00000003322.1">
    <property type="protein sequence ID" value="ENSECRP00000003268.1"/>
    <property type="gene ID" value="ENSECRG00000002242.1"/>
</dbReference>
<name>A0A8C4RJ17_ERPCA</name>
<keyword evidence="4" id="KW-0548">Nucleotidyltransferase</keyword>
<dbReference type="Proteomes" id="UP000694620">
    <property type="component" value="Chromosome 1"/>
</dbReference>
<reference evidence="10" key="1">
    <citation type="submission" date="2021-06" db="EMBL/GenBank/DDBJ databases">
        <authorList>
            <consortium name="Wellcome Sanger Institute Data Sharing"/>
        </authorList>
    </citation>
    <scope>NUCLEOTIDE SEQUENCE [LARGE SCALE GENOMIC DNA]</scope>
</reference>
<accession>A0A8C4RJ17</accession>
<sequence>MAAVLRSACRCVFRPALYRRLKMQGMCTAPSRSGLDKLSFDNVALRRLPLDTSDEQGSRIVRGACFSRVRPQPVLGPRLVALSSPALSMLGLDADAVRQDPLAPEYLSGSRLLPGSEPAAHCYCGHQFGQFAGQLGDGAVCYLGEVRAPSALGVGVPNPTGRWEIQLKGSGLTPYSRHADGRKVLRSSVREFLASEALFHLGIPTTRAGSCVTSDSRVLRDVNYDGHVSNERCTVVLRIAPSFIRFGSFEIFKAEDEMTGRQGPSAAFDDLRTQLLDYVIDTFYPELQQAHPDDRVQRNSAFFREVVQRTARLVALWQCMGFCHGVLNTDNMSILGLTIDYGPYGFMDRFDPDFICNASDAGGRYSYRAQPSVCRWNLLKLAEALVPDLPLEVSRAVLEEFDAEFDGCYLTIMRTKLGLLRQQVPEDKTLVTELLETMHNTGADFTNTFRLLCGISHSCLGDTDEDVLQKILNQCASLEELKVAHRPRMEPRELSMMLTLAQANPVLFQFLNSRKPVMQELERVERYRELSQQSESDYLDKQRALWVKWLDKYRNRLSMEVEGATDIEALATERLNIMKSSNPRVVLRNYIAQNAIDAAERGDYSEVNRVLRVLEQPFSDEVDILDDICSTDRTVDESAEQMASEGTAEEGCPSRAFVSYDSKPPSWAVELCVT</sequence>
<reference evidence="10" key="3">
    <citation type="submission" date="2025-09" db="UniProtKB">
        <authorList>
            <consortium name="Ensembl"/>
        </authorList>
    </citation>
    <scope>IDENTIFICATION</scope>
</reference>
<keyword evidence="8" id="KW-0460">Magnesium</keyword>
<evidence type="ECO:0000256" key="8">
    <source>
        <dbReference type="ARBA" id="ARBA00022842"/>
    </source>
</evidence>
<dbReference type="GO" id="GO:0046872">
    <property type="term" value="F:metal ion binding"/>
    <property type="evidence" value="ECO:0007669"/>
    <property type="project" value="UniProtKB-KW"/>
</dbReference>
<evidence type="ECO:0000256" key="7">
    <source>
        <dbReference type="ARBA" id="ARBA00022840"/>
    </source>
</evidence>
<evidence type="ECO:0000256" key="6">
    <source>
        <dbReference type="ARBA" id="ARBA00022741"/>
    </source>
</evidence>